<evidence type="ECO:0000256" key="3">
    <source>
        <dbReference type="ARBA" id="ARBA00022771"/>
    </source>
</evidence>
<keyword evidence="3" id="KW-0863">Zinc-finger</keyword>
<evidence type="ECO:0000313" key="9">
    <source>
        <dbReference type="Proteomes" id="UP000075243"/>
    </source>
</evidence>
<dbReference type="AlphaFoldDB" id="A0A151RB74"/>
<comment type="subcellular location">
    <subcellularLocation>
        <location evidence="1">Nucleus</location>
    </subcellularLocation>
</comment>
<evidence type="ECO:0000256" key="4">
    <source>
        <dbReference type="ARBA" id="ARBA00022833"/>
    </source>
</evidence>
<dbReference type="PANTHER" id="PTHR46481">
    <property type="entry name" value="ZINC FINGER BED DOMAIN-CONTAINING PROTEIN 4"/>
    <property type="match status" value="1"/>
</dbReference>
<keyword evidence="5" id="KW-0539">Nucleus</keyword>
<evidence type="ECO:0000256" key="2">
    <source>
        <dbReference type="ARBA" id="ARBA00022723"/>
    </source>
</evidence>
<dbReference type="Pfam" id="PF05699">
    <property type="entry name" value="Dimer_Tnp_hAT"/>
    <property type="match status" value="1"/>
</dbReference>
<keyword evidence="2" id="KW-0479">Metal-binding</keyword>
<evidence type="ECO:0000256" key="1">
    <source>
        <dbReference type="ARBA" id="ARBA00004123"/>
    </source>
</evidence>
<evidence type="ECO:0000313" key="8">
    <source>
        <dbReference type="EMBL" id="KYP39756.1"/>
    </source>
</evidence>
<dbReference type="InterPro" id="IPR008906">
    <property type="entry name" value="HATC_C_dom"/>
</dbReference>
<feature type="domain" description="HAT C-terminal dimerisation" evidence="7">
    <location>
        <begin position="67"/>
        <end position="132"/>
    </location>
</feature>
<organism evidence="8 9">
    <name type="scientific">Cajanus cajan</name>
    <name type="common">Pigeon pea</name>
    <name type="synonym">Cajanus indicus</name>
    <dbReference type="NCBI Taxonomy" id="3821"/>
    <lineage>
        <taxon>Eukaryota</taxon>
        <taxon>Viridiplantae</taxon>
        <taxon>Streptophyta</taxon>
        <taxon>Embryophyta</taxon>
        <taxon>Tracheophyta</taxon>
        <taxon>Spermatophyta</taxon>
        <taxon>Magnoliopsida</taxon>
        <taxon>eudicotyledons</taxon>
        <taxon>Gunneridae</taxon>
        <taxon>Pentapetalae</taxon>
        <taxon>rosids</taxon>
        <taxon>fabids</taxon>
        <taxon>Fabales</taxon>
        <taxon>Fabaceae</taxon>
        <taxon>Papilionoideae</taxon>
        <taxon>50 kb inversion clade</taxon>
        <taxon>NPAAA clade</taxon>
        <taxon>indigoferoid/millettioid clade</taxon>
        <taxon>Phaseoleae</taxon>
        <taxon>Cajanus</taxon>
    </lineage>
</organism>
<keyword evidence="6" id="KW-0812">Transmembrane</keyword>
<feature type="transmembrane region" description="Helical" evidence="6">
    <location>
        <begin position="153"/>
        <end position="174"/>
    </location>
</feature>
<evidence type="ECO:0000256" key="6">
    <source>
        <dbReference type="SAM" id="Phobius"/>
    </source>
</evidence>
<dbReference type="PANTHER" id="PTHR46481:SF10">
    <property type="entry name" value="ZINC FINGER BED DOMAIN-CONTAINING PROTEIN 39"/>
    <property type="match status" value="1"/>
</dbReference>
<dbReference type="Gramene" id="C.cajan_39298.t">
    <property type="protein sequence ID" value="C.cajan_39298.t"/>
    <property type="gene ID" value="C.cajan_39298"/>
</dbReference>
<dbReference type="EMBL" id="KQ483884">
    <property type="protein sequence ID" value="KYP39756.1"/>
    <property type="molecule type" value="Genomic_DNA"/>
</dbReference>
<dbReference type="InterPro" id="IPR012337">
    <property type="entry name" value="RNaseH-like_sf"/>
</dbReference>
<keyword evidence="6" id="KW-0472">Membrane</keyword>
<dbReference type="STRING" id="3821.A0A151RB74"/>
<sequence>MISMMLIEHDLPNSFVERKRFRELIQYSHPHAKIPSRHVATSNINKMYECEKRLKETHQHHSDLYSEYLLQYWMENKVRFPELALMACDILSIQITNVASELAFSIGSRVLNIYLTLLLAKNVQALICTRNWKLGFDWHGKYLNYLHRCFNKLFTILTSLLLTNIMAYDVVMICRKRR</sequence>
<accession>A0A151RB74</accession>
<gene>
    <name evidence="8" type="ORF">KK1_038917</name>
</gene>
<proteinExistence type="predicted"/>
<dbReference type="Proteomes" id="UP000075243">
    <property type="component" value="Unassembled WGS sequence"/>
</dbReference>
<dbReference type="GO" id="GO:0005634">
    <property type="term" value="C:nucleus"/>
    <property type="evidence" value="ECO:0007669"/>
    <property type="project" value="UniProtKB-SubCell"/>
</dbReference>
<dbReference type="GO" id="GO:0046983">
    <property type="term" value="F:protein dimerization activity"/>
    <property type="evidence" value="ECO:0007669"/>
    <property type="project" value="InterPro"/>
</dbReference>
<evidence type="ECO:0000259" key="7">
    <source>
        <dbReference type="Pfam" id="PF05699"/>
    </source>
</evidence>
<reference evidence="8" key="1">
    <citation type="journal article" date="2012" name="Nat. Biotechnol.">
        <title>Draft genome sequence of pigeonpea (Cajanus cajan), an orphan legume crop of resource-poor farmers.</title>
        <authorList>
            <person name="Varshney R.K."/>
            <person name="Chen W."/>
            <person name="Li Y."/>
            <person name="Bharti A.K."/>
            <person name="Saxena R.K."/>
            <person name="Schlueter J.A."/>
            <person name="Donoghue M.T."/>
            <person name="Azam S."/>
            <person name="Fan G."/>
            <person name="Whaley A.M."/>
            <person name="Farmer A.D."/>
            <person name="Sheridan J."/>
            <person name="Iwata A."/>
            <person name="Tuteja R."/>
            <person name="Penmetsa R.V."/>
            <person name="Wu W."/>
            <person name="Upadhyaya H.D."/>
            <person name="Yang S.P."/>
            <person name="Shah T."/>
            <person name="Saxena K.B."/>
            <person name="Michael T."/>
            <person name="McCombie W.R."/>
            <person name="Yang B."/>
            <person name="Zhang G."/>
            <person name="Yang H."/>
            <person name="Wang J."/>
            <person name="Spillane C."/>
            <person name="Cook D.R."/>
            <person name="May G.D."/>
            <person name="Xu X."/>
            <person name="Jackson S.A."/>
        </authorList>
    </citation>
    <scope>NUCLEOTIDE SEQUENCE [LARGE SCALE GENOMIC DNA]</scope>
</reference>
<dbReference type="SUPFAM" id="SSF53098">
    <property type="entry name" value="Ribonuclease H-like"/>
    <property type="match status" value="1"/>
</dbReference>
<protein>
    <submittedName>
        <fullName evidence="8">AC transposase</fullName>
    </submittedName>
</protein>
<dbReference type="GO" id="GO:0008270">
    <property type="term" value="F:zinc ion binding"/>
    <property type="evidence" value="ECO:0007669"/>
    <property type="project" value="UniProtKB-KW"/>
</dbReference>
<evidence type="ECO:0000256" key="5">
    <source>
        <dbReference type="ARBA" id="ARBA00023242"/>
    </source>
</evidence>
<name>A0A151RB74_CAJCA</name>
<keyword evidence="4" id="KW-0862">Zinc</keyword>
<keyword evidence="9" id="KW-1185">Reference proteome</keyword>
<keyword evidence="6" id="KW-1133">Transmembrane helix</keyword>
<dbReference type="InterPro" id="IPR052035">
    <property type="entry name" value="ZnF_BED_domain_contain"/>
</dbReference>